<proteinExistence type="predicted"/>
<sequence>MNCLLKTFAAAALSLTTMAVFAVPSQLKTHNDTDFQSNAYVGPSLDIASPHPTKAHSTNSVFWGVVQVICGKRTGTCNALIKMKTDTASPVTIGQVTLNLDTGDITPKSLTANGFTITVIGPGETRITQD</sequence>
<protein>
    <submittedName>
        <fullName evidence="2">Uncharacterized protein</fullName>
    </submittedName>
</protein>
<accession>A0A0W0WZQ3</accession>
<feature type="chain" id="PRO_5006915994" evidence="1">
    <location>
        <begin position="23"/>
        <end position="130"/>
    </location>
</feature>
<evidence type="ECO:0000313" key="3">
    <source>
        <dbReference type="Proteomes" id="UP000054858"/>
    </source>
</evidence>
<organism evidence="2 3">
    <name type="scientific">Legionella oakridgensis</name>
    <dbReference type="NCBI Taxonomy" id="29423"/>
    <lineage>
        <taxon>Bacteria</taxon>
        <taxon>Pseudomonadati</taxon>
        <taxon>Pseudomonadota</taxon>
        <taxon>Gammaproteobacteria</taxon>
        <taxon>Legionellales</taxon>
        <taxon>Legionellaceae</taxon>
        <taxon>Legionella</taxon>
    </lineage>
</organism>
<comment type="caution">
    <text evidence="2">The sequence shown here is derived from an EMBL/GenBank/DDBJ whole genome shotgun (WGS) entry which is preliminary data.</text>
</comment>
<reference evidence="2 3" key="1">
    <citation type="submission" date="2015-11" db="EMBL/GenBank/DDBJ databases">
        <title>Genomic analysis of 38 Legionella species identifies large and diverse effector repertoires.</title>
        <authorList>
            <person name="Burstein D."/>
            <person name="Amaro F."/>
            <person name="Zusman T."/>
            <person name="Lifshitz Z."/>
            <person name="Cohen O."/>
            <person name="Gilbert J.A."/>
            <person name="Pupko T."/>
            <person name="Shuman H.A."/>
            <person name="Segal G."/>
        </authorList>
    </citation>
    <scope>NUCLEOTIDE SEQUENCE [LARGE SCALE GENOMIC DNA]</scope>
    <source>
        <strain evidence="2 3">Oak Ridge-10</strain>
    </source>
</reference>
<dbReference type="Pfam" id="PF24268">
    <property type="entry name" value="NttC"/>
    <property type="match status" value="1"/>
</dbReference>
<dbReference type="Proteomes" id="UP000054858">
    <property type="component" value="Unassembled WGS sequence"/>
</dbReference>
<dbReference type="EMBL" id="LNYP01000029">
    <property type="protein sequence ID" value="KTD37793.1"/>
    <property type="molecule type" value="Genomic_DNA"/>
</dbReference>
<dbReference type="InterPro" id="IPR056211">
    <property type="entry name" value="NttC-like"/>
</dbReference>
<evidence type="ECO:0000256" key="1">
    <source>
        <dbReference type="SAM" id="SignalP"/>
    </source>
</evidence>
<name>A0A0W0WZQ3_9GAMM</name>
<keyword evidence="1" id="KW-0732">Signal</keyword>
<dbReference type="AlphaFoldDB" id="A0A0W0WZQ3"/>
<dbReference type="RefSeq" id="WP_025385354.1">
    <property type="nucleotide sequence ID" value="NZ_LCUA01000002.1"/>
</dbReference>
<gene>
    <name evidence="2" type="ORF">Loak_1469</name>
</gene>
<evidence type="ECO:0000313" key="2">
    <source>
        <dbReference type="EMBL" id="KTD37793.1"/>
    </source>
</evidence>
<feature type="signal peptide" evidence="1">
    <location>
        <begin position="1"/>
        <end position="22"/>
    </location>
</feature>
<dbReference type="PATRIC" id="fig|29423.5.peg.1541"/>